<evidence type="ECO:0000313" key="2">
    <source>
        <dbReference type="Proteomes" id="UP000078492"/>
    </source>
</evidence>
<evidence type="ECO:0000313" key="1">
    <source>
        <dbReference type="EMBL" id="KYN09037.1"/>
    </source>
</evidence>
<organism evidence="1 2">
    <name type="scientific">Trachymyrmex cornetzi</name>
    <dbReference type="NCBI Taxonomy" id="471704"/>
    <lineage>
        <taxon>Eukaryota</taxon>
        <taxon>Metazoa</taxon>
        <taxon>Ecdysozoa</taxon>
        <taxon>Arthropoda</taxon>
        <taxon>Hexapoda</taxon>
        <taxon>Insecta</taxon>
        <taxon>Pterygota</taxon>
        <taxon>Neoptera</taxon>
        <taxon>Endopterygota</taxon>
        <taxon>Hymenoptera</taxon>
        <taxon>Apocrita</taxon>
        <taxon>Aculeata</taxon>
        <taxon>Formicoidea</taxon>
        <taxon>Formicidae</taxon>
        <taxon>Myrmicinae</taxon>
        <taxon>Trachymyrmex</taxon>
    </lineage>
</organism>
<reference evidence="1 2" key="1">
    <citation type="submission" date="2015-09" db="EMBL/GenBank/DDBJ databases">
        <title>Trachymyrmex cornetzi WGS genome.</title>
        <authorList>
            <person name="Nygaard S."/>
            <person name="Hu H."/>
            <person name="Boomsma J."/>
            <person name="Zhang G."/>
        </authorList>
    </citation>
    <scope>NUCLEOTIDE SEQUENCE [LARGE SCALE GENOMIC DNA]</scope>
    <source>
        <strain evidence="1">Tcor2-1</strain>
        <tissue evidence="1">Whole body</tissue>
    </source>
</reference>
<dbReference type="Proteomes" id="UP000078492">
    <property type="component" value="Unassembled WGS sequence"/>
</dbReference>
<dbReference type="AlphaFoldDB" id="A0A195D855"/>
<feature type="non-terminal residue" evidence="1">
    <location>
        <position position="1"/>
    </location>
</feature>
<sequence>RGARYGQNAIECKYYGRAATRLFIEKDSRSRVLLELCTKMGCELRTIERYVSVLTPSVVSKPKKVSAICENEICKMTCSN</sequence>
<keyword evidence="2" id="KW-1185">Reference proteome</keyword>
<dbReference type="EMBL" id="KQ981153">
    <property type="protein sequence ID" value="KYN09037.1"/>
    <property type="molecule type" value="Genomic_DNA"/>
</dbReference>
<protein>
    <submittedName>
        <fullName evidence="1">Uncharacterized protein</fullName>
    </submittedName>
</protein>
<accession>A0A195D855</accession>
<name>A0A195D855_9HYME</name>
<proteinExistence type="predicted"/>
<gene>
    <name evidence="1" type="ORF">ALC57_19005</name>
</gene>